<dbReference type="EMBL" id="AHKC01013730">
    <property type="protein sequence ID" value="EKF29238.1"/>
    <property type="molecule type" value="Genomic_DNA"/>
</dbReference>
<evidence type="ECO:0000256" key="1">
    <source>
        <dbReference type="SAM" id="MobiDB-lite"/>
    </source>
</evidence>
<dbReference type="InterPro" id="IPR021287">
    <property type="entry name" value="Trans-sialidase_CS"/>
</dbReference>
<feature type="compositionally biased region" description="Low complexity" evidence="1">
    <location>
        <begin position="19"/>
        <end position="38"/>
    </location>
</feature>
<comment type="caution">
    <text evidence="2">The sequence shown here is derived from an EMBL/GenBank/DDBJ whole genome shotgun (WGS) entry which is preliminary data.</text>
</comment>
<name>K2M2P8_TRYCR</name>
<dbReference type="Pfam" id="PF11052">
    <property type="entry name" value="Tr-sialidase_C"/>
    <property type="match status" value="1"/>
</dbReference>
<protein>
    <submittedName>
        <fullName evidence="2">Trans-sialidase, putative</fullName>
    </submittedName>
</protein>
<reference evidence="2 3" key="1">
    <citation type="journal article" date="2012" name="BMC Genomics">
        <title>Comparative genomic analysis of human infective Trypanosoma cruzi lineages with the bat-restricted subspecies T. cruzi marinkellei.</title>
        <authorList>
            <person name="Franzen O."/>
            <person name="Talavera-Lopez C."/>
            <person name="Ochaya S."/>
            <person name="Butler C.E."/>
            <person name="Messenger L.A."/>
            <person name="Lewis M.D."/>
            <person name="Llewellyn M.S."/>
            <person name="Marinkelle C.J."/>
            <person name="Tyler K.M."/>
            <person name="Miles M.A."/>
            <person name="Andersson B."/>
        </authorList>
    </citation>
    <scope>NUCLEOTIDE SEQUENCE [LARGE SCALE GENOMIC DNA]</scope>
    <source>
        <strain evidence="2 3">B7</strain>
    </source>
</reference>
<proteinExistence type="predicted"/>
<dbReference type="AlphaFoldDB" id="K2M2P8"/>
<organism evidence="2 3">
    <name type="scientific">Trypanosoma cruzi marinkellei</name>
    <dbReference type="NCBI Taxonomy" id="85056"/>
    <lineage>
        <taxon>Eukaryota</taxon>
        <taxon>Discoba</taxon>
        <taxon>Euglenozoa</taxon>
        <taxon>Kinetoplastea</taxon>
        <taxon>Metakinetoplastina</taxon>
        <taxon>Trypanosomatida</taxon>
        <taxon>Trypanosomatidae</taxon>
        <taxon>Trypanosoma</taxon>
        <taxon>Schizotrypanum</taxon>
    </lineage>
</organism>
<sequence length="158" mass="15569">MPSSDGGQPEQQGKPFGISAADGASATSVSSVSTPPAGEESAKQLASGPHSEGTQTVNGNSPSDGNQTVEAEAGGESEAEDGPSVPAEVRASSGEHGETAVGTNEQEEVQPQVKKANAAVLSSNIGNVSQGNNSDAGTMRVGGLLPLLVVGLWGFAAL</sequence>
<feature type="region of interest" description="Disordered" evidence="1">
    <location>
        <begin position="1"/>
        <end position="115"/>
    </location>
</feature>
<feature type="compositionally biased region" description="Polar residues" evidence="1">
    <location>
        <begin position="52"/>
        <end position="69"/>
    </location>
</feature>
<keyword evidence="3" id="KW-1185">Reference proteome</keyword>
<accession>K2M2P8</accession>
<feature type="compositionally biased region" description="Polar residues" evidence="1">
    <location>
        <begin position="1"/>
        <end position="11"/>
    </location>
</feature>
<dbReference type="Proteomes" id="UP000007350">
    <property type="component" value="Unassembled WGS sequence"/>
</dbReference>
<dbReference type="OrthoDB" id="255189at2759"/>
<evidence type="ECO:0000313" key="3">
    <source>
        <dbReference type="Proteomes" id="UP000007350"/>
    </source>
</evidence>
<gene>
    <name evidence="2" type="ORF">MOQ_006988</name>
</gene>
<evidence type="ECO:0000313" key="2">
    <source>
        <dbReference type="EMBL" id="EKF29238.1"/>
    </source>
</evidence>